<dbReference type="HAMAP" id="MF_00354">
    <property type="entry name" value="Idi_2"/>
    <property type="match status" value="1"/>
</dbReference>
<dbReference type="GO" id="GO:0008299">
    <property type="term" value="P:isoprenoid biosynthetic process"/>
    <property type="evidence" value="ECO:0007669"/>
    <property type="project" value="UniProtKB-UniRule"/>
</dbReference>
<dbReference type="EC" id="5.3.3.2" evidence="11"/>
<gene>
    <name evidence="11 13" type="primary">fni</name>
    <name evidence="13" type="ORF">PO250_10740</name>
</gene>
<comment type="caution">
    <text evidence="13">The sequence shown here is derived from an EMBL/GenBank/DDBJ whole genome shotgun (WGS) entry which is preliminary data.</text>
</comment>
<dbReference type="GO" id="GO:0004452">
    <property type="term" value="F:isopentenyl-diphosphate delta-isomerase activity"/>
    <property type="evidence" value="ECO:0007669"/>
    <property type="project" value="UniProtKB-UniRule"/>
</dbReference>
<feature type="binding site" evidence="11">
    <location>
        <position position="155"/>
    </location>
    <ligand>
        <name>substrate</name>
    </ligand>
</feature>
<dbReference type="GO" id="GO:0070402">
    <property type="term" value="F:NADPH binding"/>
    <property type="evidence" value="ECO:0007669"/>
    <property type="project" value="UniProtKB-UniRule"/>
</dbReference>
<evidence type="ECO:0000256" key="5">
    <source>
        <dbReference type="ARBA" id="ARBA00022723"/>
    </source>
</evidence>
<evidence type="ECO:0000256" key="8">
    <source>
        <dbReference type="ARBA" id="ARBA00023229"/>
    </source>
</evidence>
<dbReference type="GO" id="GO:0016491">
    <property type="term" value="F:oxidoreductase activity"/>
    <property type="evidence" value="ECO:0007669"/>
    <property type="project" value="InterPro"/>
</dbReference>
<keyword evidence="2 11" id="KW-0963">Cytoplasm</keyword>
<keyword evidence="8 11" id="KW-0414">Isoprene biosynthesis</keyword>
<organism evidence="13 14">
    <name type="scientific">Limosilactobacillus mucosae</name>
    <name type="common">Lactobacillus mucosae</name>
    <dbReference type="NCBI Taxonomy" id="97478"/>
    <lineage>
        <taxon>Bacteria</taxon>
        <taxon>Bacillati</taxon>
        <taxon>Bacillota</taxon>
        <taxon>Bacilli</taxon>
        <taxon>Lactobacillales</taxon>
        <taxon>Lactobacillaceae</taxon>
        <taxon>Limosilactobacillus</taxon>
    </lineage>
</organism>
<feature type="binding site" evidence="11">
    <location>
        <position position="211"/>
    </location>
    <ligand>
        <name>FMN</name>
        <dbReference type="ChEBI" id="CHEBI:58210"/>
    </ligand>
</feature>
<evidence type="ECO:0000256" key="10">
    <source>
        <dbReference type="ARBA" id="ARBA00025810"/>
    </source>
</evidence>
<evidence type="ECO:0000256" key="1">
    <source>
        <dbReference type="ARBA" id="ARBA00001917"/>
    </source>
</evidence>
<evidence type="ECO:0000256" key="7">
    <source>
        <dbReference type="ARBA" id="ARBA00022857"/>
    </source>
</evidence>
<feature type="binding site" evidence="11">
    <location>
        <begin position="284"/>
        <end position="285"/>
    </location>
    <ligand>
        <name>FMN</name>
        <dbReference type="ChEBI" id="CHEBI:58210"/>
    </ligand>
</feature>
<feature type="binding site" evidence="11">
    <location>
        <position position="186"/>
    </location>
    <ligand>
        <name>FMN</name>
        <dbReference type="ChEBI" id="CHEBI:58210"/>
    </ligand>
</feature>
<evidence type="ECO:0000313" key="14">
    <source>
        <dbReference type="Proteomes" id="UP001220670"/>
    </source>
</evidence>
<dbReference type="EMBL" id="JAQONE010000028">
    <property type="protein sequence ID" value="MDC2830747.1"/>
    <property type="molecule type" value="Genomic_DNA"/>
</dbReference>
<evidence type="ECO:0000256" key="4">
    <source>
        <dbReference type="ARBA" id="ARBA00022643"/>
    </source>
</evidence>
<evidence type="ECO:0000259" key="12">
    <source>
        <dbReference type="Pfam" id="PF01070"/>
    </source>
</evidence>
<keyword evidence="7 11" id="KW-0521">NADP</keyword>
<comment type="cofactor">
    <cofactor evidence="1 11">
        <name>FMN</name>
        <dbReference type="ChEBI" id="CHEBI:58210"/>
    </cofactor>
</comment>
<dbReference type="Proteomes" id="UP001220670">
    <property type="component" value="Unassembled WGS sequence"/>
</dbReference>
<keyword evidence="6 11" id="KW-0460">Magnesium</keyword>
<comment type="caution">
    <text evidence="11">Lacks conserved residue(s) required for the propagation of feature annotation.</text>
</comment>
<feature type="binding site" evidence="11">
    <location>
        <position position="96"/>
    </location>
    <ligand>
        <name>FMN</name>
        <dbReference type="ChEBI" id="CHEBI:58210"/>
    </ligand>
</feature>
<evidence type="ECO:0000256" key="6">
    <source>
        <dbReference type="ARBA" id="ARBA00022842"/>
    </source>
</evidence>
<dbReference type="RefSeq" id="WP_272221222.1">
    <property type="nucleotide sequence ID" value="NZ_JAQOMV010000034.1"/>
</dbReference>
<dbReference type="GO" id="GO:0010181">
    <property type="term" value="F:FMN binding"/>
    <property type="evidence" value="ECO:0007669"/>
    <property type="project" value="UniProtKB-UniRule"/>
</dbReference>
<dbReference type="InterPro" id="IPR011179">
    <property type="entry name" value="IPdP_isomerase"/>
</dbReference>
<dbReference type="Pfam" id="PF01070">
    <property type="entry name" value="FMN_dh"/>
    <property type="match status" value="1"/>
</dbReference>
<comment type="catalytic activity">
    <reaction evidence="11">
        <text>isopentenyl diphosphate = dimethylallyl diphosphate</text>
        <dbReference type="Rhea" id="RHEA:23284"/>
        <dbReference type="ChEBI" id="CHEBI:57623"/>
        <dbReference type="ChEBI" id="CHEBI:128769"/>
        <dbReference type="EC" id="5.3.3.2"/>
    </reaction>
</comment>
<protein>
    <recommendedName>
        <fullName evidence="11">Isopentenyl-diphosphate delta-isomerase</fullName>
        <shortName evidence="11">IPP isomerase</shortName>
        <ecNumber evidence="11">5.3.3.2</ecNumber>
    </recommendedName>
    <alternativeName>
        <fullName evidence="11">Isopentenyl diphosphate:dimethylallyl diphosphate isomerase</fullName>
    </alternativeName>
    <alternativeName>
        <fullName evidence="11">Isopentenyl pyrophosphate isomerase</fullName>
    </alternativeName>
    <alternativeName>
        <fullName evidence="11">Type 2 isopentenyl diphosphate isomerase</fullName>
        <shortName evidence="11">IDI-2</shortName>
    </alternativeName>
</protein>
<feature type="binding site" evidence="11">
    <location>
        <position position="125"/>
    </location>
    <ligand>
        <name>FMN</name>
        <dbReference type="ChEBI" id="CHEBI:58210"/>
    </ligand>
</feature>
<dbReference type="InterPro" id="IPR000262">
    <property type="entry name" value="FMN-dep_DH"/>
</dbReference>
<reference evidence="13" key="1">
    <citation type="submission" date="2023-01" db="EMBL/GenBank/DDBJ databases">
        <title>Genome analysis of 13 Lactobacillus isolated from gut of wild boar.</title>
        <authorList>
            <person name="Papp P."/>
            <person name="Libisch B."/>
            <person name="Nagy T."/>
            <person name="Olasz F."/>
        </authorList>
    </citation>
    <scope>NUCLEOTIDE SEQUENCE</scope>
    <source>
        <strain evidence="13">F146</strain>
    </source>
</reference>
<evidence type="ECO:0000256" key="2">
    <source>
        <dbReference type="ARBA" id="ARBA00022490"/>
    </source>
</evidence>
<comment type="cofactor">
    <cofactor evidence="11">
        <name>NADPH</name>
        <dbReference type="ChEBI" id="CHEBI:57783"/>
    </cofactor>
</comment>
<sequence length="345" mass="37553">MESLQAQRKNEHVSLAEKLYQQSHASHPFDQVRLIHHSLPEMALSQVDQKVSLGNLSLNAPFYIEAMTGGSRQTAKINERLAILAHRHGLAMATGSLSVALKDSNARDSFAIVREKMPTEPVIANVGAGVNIDQAKEAINILNADAIEIHLNTAQELVMPEGDREFFWHDRIKQLVDGLSVPVIVKEVGFGMDKTTVALLQDLGVKYINVSGRGGTNFAAIENRRNHEFDLSMLNDWGQTTPESLLEARSVKHPDVAIIASGGITSPLDVIKAGALGASAVGVAGHFLHTLLNEGDDALDRELTIWQETIARLLTLLGCHNFAELTQAEVVLSPELISYATQRGL</sequence>
<comment type="similarity">
    <text evidence="11">Belongs to the IPP isomerase type 2 family.</text>
</comment>
<comment type="function">
    <text evidence="11">Involved in the biosynthesis of isoprenoids. Catalyzes the 1,3-allylic rearrangement of the homoallylic substrate isopentenyl (IPP) to its allylic isomer, dimethylallyl diphosphate (DMAPP).</text>
</comment>
<feature type="binding site" evidence="11">
    <location>
        <position position="216"/>
    </location>
    <ligand>
        <name>FMN</name>
        <dbReference type="ChEBI" id="CHEBI:58210"/>
    </ligand>
</feature>
<dbReference type="PIRSF" id="PIRSF003314">
    <property type="entry name" value="IPP_isomerase"/>
    <property type="match status" value="1"/>
</dbReference>
<feature type="binding site" evidence="11">
    <location>
        <begin position="8"/>
        <end position="9"/>
    </location>
    <ligand>
        <name>substrate</name>
    </ligand>
</feature>
<keyword evidence="3 11" id="KW-0285">Flavoprotein</keyword>
<keyword evidence="9 11" id="KW-0413">Isomerase</keyword>
<dbReference type="PANTHER" id="PTHR43665">
    <property type="entry name" value="ISOPENTENYL-DIPHOSPHATE DELTA-ISOMERASE"/>
    <property type="match status" value="1"/>
</dbReference>
<dbReference type="SUPFAM" id="SSF51395">
    <property type="entry name" value="FMN-linked oxidoreductases"/>
    <property type="match status" value="1"/>
</dbReference>
<proteinExistence type="inferred from homology"/>
<evidence type="ECO:0000256" key="3">
    <source>
        <dbReference type="ARBA" id="ARBA00022630"/>
    </source>
</evidence>
<dbReference type="CDD" id="cd02811">
    <property type="entry name" value="IDI-2_FMN"/>
    <property type="match status" value="1"/>
</dbReference>
<dbReference type="GO" id="GO:0000287">
    <property type="term" value="F:magnesium ion binding"/>
    <property type="evidence" value="ECO:0007669"/>
    <property type="project" value="UniProtKB-UniRule"/>
</dbReference>
<comment type="cofactor">
    <cofactor evidence="11">
        <name>Mg(2+)</name>
        <dbReference type="ChEBI" id="CHEBI:18420"/>
    </cofactor>
</comment>
<keyword evidence="4 11" id="KW-0288">FMN</keyword>
<feature type="domain" description="FMN-dependent dehydrogenase" evidence="12">
    <location>
        <begin position="154"/>
        <end position="329"/>
    </location>
</feature>
<name>A0AAJ1HW64_LIMMU</name>
<accession>A0AAJ1HW64</accession>
<evidence type="ECO:0000256" key="9">
    <source>
        <dbReference type="ARBA" id="ARBA00023235"/>
    </source>
</evidence>
<dbReference type="NCBIfam" id="TIGR02151">
    <property type="entry name" value="IPP_isom_2"/>
    <property type="match status" value="1"/>
</dbReference>
<dbReference type="GO" id="GO:0005737">
    <property type="term" value="C:cytoplasm"/>
    <property type="evidence" value="ECO:0007669"/>
    <property type="project" value="UniProtKB-SubCell"/>
</dbReference>
<evidence type="ECO:0000313" key="13">
    <source>
        <dbReference type="EMBL" id="MDC2830747.1"/>
    </source>
</evidence>
<feature type="binding site" evidence="11">
    <location>
        <position position="156"/>
    </location>
    <ligand>
        <name>Mg(2+)</name>
        <dbReference type="ChEBI" id="CHEBI:18420"/>
    </ligand>
</feature>
<feature type="binding site" evidence="11">
    <location>
        <begin position="66"/>
        <end position="68"/>
    </location>
    <ligand>
        <name>FMN</name>
        <dbReference type="ChEBI" id="CHEBI:58210"/>
    </ligand>
</feature>
<dbReference type="Gene3D" id="3.20.20.70">
    <property type="entry name" value="Aldolase class I"/>
    <property type="match status" value="1"/>
</dbReference>
<dbReference type="AlphaFoldDB" id="A0AAJ1HW64"/>
<comment type="subunit">
    <text evidence="10 11">Homooctamer. Dimer of tetramers.</text>
</comment>
<evidence type="ECO:0000256" key="11">
    <source>
        <dbReference type="HAMAP-Rule" id="MF_00354"/>
    </source>
</evidence>
<comment type="subcellular location">
    <subcellularLocation>
        <location evidence="11">Cytoplasm</location>
    </subcellularLocation>
</comment>
<dbReference type="InterPro" id="IPR013785">
    <property type="entry name" value="Aldolase_TIM"/>
</dbReference>
<keyword evidence="5 11" id="KW-0479">Metal-binding</keyword>
<dbReference type="PANTHER" id="PTHR43665:SF1">
    <property type="entry name" value="ISOPENTENYL-DIPHOSPHATE DELTA-ISOMERASE"/>
    <property type="match status" value="1"/>
</dbReference>